<comment type="catalytic activity">
    <reaction evidence="2">
        <text>thiamine phosphate + ATP = thiamine diphosphate + ADP</text>
        <dbReference type="Rhea" id="RHEA:15913"/>
        <dbReference type="ChEBI" id="CHEBI:30616"/>
        <dbReference type="ChEBI" id="CHEBI:37575"/>
        <dbReference type="ChEBI" id="CHEBI:58937"/>
        <dbReference type="ChEBI" id="CHEBI:456216"/>
        <dbReference type="EC" id="2.7.4.16"/>
    </reaction>
</comment>
<evidence type="ECO:0000259" key="3">
    <source>
        <dbReference type="Pfam" id="PF00586"/>
    </source>
</evidence>
<keyword evidence="2 5" id="KW-0418">Kinase</keyword>
<reference evidence="5 6" key="1">
    <citation type="submission" date="2016-10" db="EMBL/GenBank/DDBJ databases">
        <authorList>
            <person name="de Groot N.N."/>
        </authorList>
    </citation>
    <scope>NUCLEOTIDE SEQUENCE [LARGE SCALE GENOMIC DNA]</scope>
    <source>
        <strain evidence="5 6">CGMCC 1.9167</strain>
    </source>
</reference>
<dbReference type="EMBL" id="FOYW01000004">
    <property type="protein sequence ID" value="SFR86144.1"/>
    <property type="molecule type" value="Genomic_DNA"/>
</dbReference>
<organism evidence="5 6">
    <name type="scientific">Marinobacter daqiaonensis</name>
    <dbReference type="NCBI Taxonomy" id="650891"/>
    <lineage>
        <taxon>Bacteria</taxon>
        <taxon>Pseudomonadati</taxon>
        <taxon>Pseudomonadota</taxon>
        <taxon>Gammaproteobacteria</taxon>
        <taxon>Pseudomonadales</taxon>
        <taxon>Marinobacteraceae</taxon>
        <taxon>Marinobacter</taxon>
    </lineage>
</organism>
<feature type="binding site" evidence="2">
    <location>
        <position position="30"/>
    </location>
    <ligand>
        <name>Mg(2+)</name>
        <dbReference type="ChEBI" id="CHEBI:18420"/>
        <label>3</label>
    </ligand>
</feature>
<keyword evidence="2" id="KW-0479">Metal-binding</keyword>
<dbReference type="InterPro" id="IPR010918">
    <property type="entry name" value="PurM-like_C_dom"/>
</dbReference>
<dbReference type="InterPro" id="IPR036921">
    <property type="entry name" value="PurM-like_N_sf"/>
</dbReference>
<comment type="miscellaneous">
    <text evidence="2">Reaction mechanism of ThiL seems to utilize a direct, inline transfer of the gamma-phosphate of ATP to TMP rather than a phosphorylated enzyme intermediate.</text>
</comment>
<feature type="binding site" evidence="2">
    <location>
        <position position="122"/>
    </location>
    <ligand>
        <name>Mg(2+)</name>
        <dbReference type="ChEBI" id="CHEBI:18420"/>
        <label>1</label>
    </ligand>
</feature>
<evidence type="ECO:0000313" key="6">
    <source>
        <dbReference type="Proteomes" id="UP000198644"/>
    </source>
</evidence>
<dbReference type="HAMAP" id="MF_02128">
    <property type="entry name" value="TMP_kinase"/>
    <property type="match status" value="1"/>
</dbReference>
<feature type="binding site" evidence="2">
    <location>
        <position position="146"/>
    </location>
    <ligand>
        <name>ATP</name>
        <dbReference type="ChEBI" id="CHEBI:30616"/>
    </ligand>
</feature>
<dbReference type="RefSeq" id="WP_092016422.1">
    <property type="nucleotide sequence ID" value="NZ_FOYW01000004.1"/>
</dbReference>
<evidence type="ECO:0000256" key="2">
    <source>
        <dbReference type="HAMAP-Rule" id="MF_02128"/>
    </source>
</evidence>
<keyword evidence="6" id="KW-1185">Reference proteome</keyword>
<keyword evidence="2" id="KW-0460">Magnesium</keyword>
<feature type="binding site" evidence="2">
    <location>
        <position position="212"/>
    </location>
    <ligand>
        <name>Mg(2+)</name>
        <dbReference type="ChEBI" id="CHEBI:18420"/>
        <label>5</label>
    </ligand>
</feature>
<evidence type="ECO:0000259" key="4">
    <source>
        <dbReference type="Pfam" id="PF02769"/>
    </source>
</evidence>
<dbReference type="STRING" id="650891.SAMN05216203_3539"/>
<feature type="binding site" evidence="2">
    <location>
        <position position="30"/>
    </location>
    <ligand>
        <name>Mg(2+)</name>
        <dbReference type="ChEBI" id="CHEBI:18420"/>
        <label>4</label>
    </ligand>
</feature>
<dbReference type="CDD" id="cd02194">
    <property type="entry name" value="ThiL"/>
    <property type="match status" value="1"/>
</dbReference>
<accession>A0A1I6K4R2</accession>
<proteinExistence type="inferred from homology"/>
<keyword evidence="2" id="KW-0808">Transferase</keyword>
<comment type="caution">
    <text evidence="2">Lacks conserved residue(s) required for the propagation of feature annotation.</text>
</comment>
<comment type="similarity">
    <text evidence="2">Belongs to the thiamine-monophosphate kinase family.</text>
</comment>
<gene>
    <name evidence="2" type="primary">thiL</name>
    <name evidence="5" type="ORF">SAMN05216203_3539</name>
</gene>
<dbReference type="PIRSF" id="PIRSF005303">
    <property type="entry name" value="Thiam_monoph_kin"/>
    <property type="match status" value="1"/>
</dbReference>
<feature type="binding site" evidence="2">
    <location>
        <position position="54"/>
    </location>
    <ligand>
        <name>substrate</name>
    </ligand>
</feature>
<feature type="domain" description="PurM-like N-terminal" evidence="3">
    <location>
        <begin position="28"/>
        <end position="138"/>
    </location>
</feature>
<comment type="pathway">
    <text evidence="2">Cofactor biosynthesis; thiamine diphosphate biosynthesis; thiamine diphosphate from thiamine phosphate: step 1/1.</text>
</comment>
<dbReference type="Gene3D" id="3.30.1330.10">
    <property type="entry name" value="PurM-like, N-terminal domain"/>
    <property type="match status" value="1"/>
</dbReference>
<dbReference type="Proteomes" id="UP000198644">
    <property type="component" value="Unassembled WGS sequence"/>
</dbReference>
<feature type="binding site" evidence="2">
    <location>
        <position position="75"/>
    </location>
    <ligand>
        <name>Mg(2+)</name>
        <dbReference type="ChEBI" id="CHEBI:18420"/>
        <label>3</label>
    </ligand>
</feature>
<comment type="function">
    <text evidence="2">Catalyzes the ATP-dependent phosphorylation of thiamine-monophosphate (TMP) to form thiamine-pyrophosphate (TPP), the active form of vitamin B1.</text>
</comment>
<evidence type="ECO:0000313" key="5">
    <source>
        <dbReference type="EMBL" id="SFR86144.1"/>
    </source>
</evidence>
<dbReference type="EC" id="2.7.4.16" evidence="2"/>
<dbReference type="NCBIfam" id="TIGR01379">
    <property type="entry name" value="thiL"/>
    <property type="match status" value="1"/>
</dbReference>
<keyword evidence="2" id="KW-0547">Nucleotide-binding</keyword>
<dbReference type="PANTHER" id="PTHR30270">
    <property type="entry name" value="THIAMINE-MONOPHOSPHATE KINASE"/>
    <property type="match status" value="1"/>
</dbReference>
<feature type="binding site" evidence="2">
    <location>
        <position position="75"/>
    </location>
    <ligand>
        <name>Mg(2+)</name>
        <dbReference type="ChEBI" id="CHEBI:18420"/>
        <label>2</label>
    </ligand>
</feature>
<dbReference type="AlphaFoldDB" id="A0A1I6K4R2"/>
<dbReference type="InterPro" id="IPR006283">
    <property type="entry name" value="ThiL-like"/>
</dbReference>
<dbReference type="UniPathway" id="UPA00060">
    <property type="reaction ID" value="UER00142"/>
</dbReference>
<dbReference type="GO" id="GO:0009229">
    <property type="term" value="P:thiamine diphosphate biosynthetic process"/>
    <property type="evidence" value="ECO:0007669"/>
    <property type="project" value="UniProtKB-UniRule"/>
</dbReference>
<protein>
    <recommendedName>
        <fullName evidence="2">Thiamine-monophosphate kinase</fullName>
        <shortName evidence="2">TMP kinase</shortName>
        <shortName evidence="2">Thiamine-phosphate kinase</shortName>
        <ecNumber evidence="2">2.7.4.16</ecNumber>
    </recommendedName>
</protein>
<dbReference type="PANTHER" id="PTHR30270:SF0">
    <property type="entry name" value="THIAMINE-MONOPHOSPHATE KINASE"/>
    <property type="match status" value="1"/>
</dbReference>
<keyword evidence="1 2" id="KW-0784">Thiamine biosynthesis</keyword>
<feature type="binding site" evidence="2">
    <location>
        <position position="209"/>
    </location>
    <ligand>
        <name>Mg(2+)</name>
        <dbReference type="ChEBI" id="CHEBI:18420"/>
        <label>3</label>
    </ligand>
</feature>
<feature type="binding site" evidence="2">
    <location>
        <position position="47"/>
    </location>
    <ligand>
        <name>Mg(2+)</name>
        <dbReference type="ChEBI" id="CHEBI:18420"/>
        <label>1</label>
    </ligand>
</feature>
<dbReference type="Pfam" id="PF00586">
    <property type="entry name" value="AIRS"/>
    <property type="match status" value="1"/>
</dbReference>
<feature type="binding site" evidence="2">
    <location>
        <position position="47"/>
    </location>
    <ligand>
        <name>Mg(2+)</name>
        <dbReference type="ChEBI" id="CHEBI:18420"/>
        <label>2</label>
    </ligand>
</feature>
<feature type="binding site" evidence="2">
    <location>
        <position position="211"/>
    </location>
    <ligand>
        <name>ATP</name>
        <dbReference type="ChEBI" id="CHEBI:30616"/>
    </ligand>
</feature>
<feature type="domain" description="PurM-like C-terminal" evidence="4">
    <location>
        <begin position="198"/>
        <end position="296"/>
    </location>
</feature>
<feature type="binding site" evidence="2">
    <location>
        <position position="259"/>
    </location>
    <ligand>
        <name>substrate</name>
    </ligand>
</feature>
<feature type="binding site" evidence="2">
    <location>
        <position position="313"/>
    </location>
    <ligand>
        <name>substrate</name>
    </ligand>
</feature>
<feature type="binding site" evidence="2">
    <location>
        <position position="45"/>
    </location>
    <ligand>
        <name>Mg(2+)</name>
        <dbReference type="ChEBI" id="CHEBI:18420"/>
        <label>4</label>
    </ligand>
</feature>
<evidence type="ECO:0000256" key="1">
    <source>
        <dbReference type="ARBA" id="ARBA00022977"/>
    </source>
</evidence>
<dbReference type="InterPro" id="IPR016188">
    <property type="entry name" value="PurM-like_N"/>
</dbReference>
<feature type="binding site" evidence="2">
    <location>
        <begin position="121"/>
        <end position="122"/>
    </location>
    <ligand>
        <name>ATP</name>
        <dbReference type="ChEBI" id="CHEBI:30616"/>
    </ligand>
</feature>
<keyword evidence="2" id="KW-0067">ATP-binding</keyword>
<dbReference type="Pfam" id="PF02769">
    <property type="entry name" value="AIRS_C"/>
    <property type="match status" value="1"/>
</dbReference>
<dbReference type="GO" id="GO:0009228">
    <property type="term" value="P:thiamine biosynthetic process"/>
    <property type="evidence" value="ECO:0007669"/>
    <property type="project" value="UniProtKB-KW"/>
</dbReference>
<dbReference type="GO" id="GO:0009030">
    <property type="term" value="F:thiamine-phosphate kinase activity"/>
    <property type="evidence" value="ECO:0007669"/>
    <property type="project" value="UniProtKB-UniRule"/>
</dbReference>
<name>A0A1I6K4R2_9GAMM</name>
<dbReference type="SUPFAM" id="SSF56042">
    <property type="entry name" value="PurM C-terminal domain-like"/>
    <property type="match status" value="1"/>
</dbReference>
<dbReference type="GO" id="GO:0000287">
    <property type="term" value="F:magnesium ion binding"/>
    <property type="evidence" value="ECO:0007669"/>
    <property type="project" value="UniProtKB-UniRule"/>
</dbReference>
<dbReference type="Gene3D" id="3.90.650.10">
    <property type="entry name" value="PurM-like C-terminal domain"/>
    <property type="match status" value="1"/>
</dbReference>
<dbReference type="SUPFAM" id="SSF55326">
    <property type="entry name" value="PurM N-terminal domain-like"/>
    <property type="match status" value="1"/>
</dbReference>
<dbReference type="OrthoDB" id="9802811at2"/>
<sequence>MGEFELIERLFRPLAEDTWREGVQLGPGDDCAIQRVPEGHDLVFSVDTLVEGIHFPTAYDPARLGWRALAVAVSDLAAMGADPVCYTLAMTLPEADESWARGLVSGLAEASRSFGVALAGGDITRGPLTLTLQVHGTVPRDQAIRRSGARPGDLVAVSGPLGGAAAALPWLDQVHPPASAAPSLICYHRPRPRCDLGHGLRGLASAAIDISDGLVADLGHILKASGVGARLELDRIPLAPAPEGTDTRAMRAHALYGGDDYELCVTLSPSALTGLSKDIAGTLTVIGTITAVTEYRLLHPDGSEEAVRGAGGYDHFGAGQGSL</sequence>
<feature type="binding site" evidence="2">
    <location>
        <position position="75"/>
    </location>
    <ligand>
        <name>Mg(2+)</name>
        <dbReference type="ChEBI" id="CHEBI:18420"/>
        <label>4</label>
    </ligand>
</feature>
<dbReference type="InterPro" id="IPR036676">
    <property type="entry name" value="PurM-like_C_sf"/>
</dbReference>
<dbReference type="GO" id="GO:0005524">
    <property type="term" value="F:ATP binding"/>
    <property type="evidence" value="ECO:0007669"/>
    <property type="project" value="UniProtKB-UniRule"/>
</dbReference>